<organism evidence="13 14">
    <name type="scientific">Durusdinium trenchii</name>
    <dbReference type="NCBI Taxonomy" id="1381693"/>
    <lineage>
        <taxon>Eukaryota</taxon>
        <taxon>Sar</taxon>
        <taxon>Alveolata</taxon>
        <taxon>Dinophyceae</taxon>
        <taxon>Suessiales</taxon>
        <taxon>Symbiodiniaceae</taxon>
        <taxon>Durusdinium</taxon>
    </lineage>
</organism>
<evidence type="ECO:0000256" key="11">
    <source>
        <dbReference type="SAM" id="Phobius"/>
    </source>
</evidence>
<dbReference type="InterPro" id="IPR004841">
    <property type="entry name" value="AA-permease/SLC12A_dom"/>
</dbReference>
<dbReference type="PANTHER" id="PTHR11827:SF72">
    <property type="entry name" value="GH08340P"/>
    <property type="match status" value="1"/>
</dbReference>
<protein>
    <submittedName>
        <fullName evidence="13">Cation-chloride cotransporter 1 (OsCCC1) (Potassium-chloride cotransporter 1)</fullName>
    </submittedName>
</protein>
<feature type="transmembrane region" description="Helical" evidence="11">
    <location>
        <begin position="149"/>
        <end position="172"/>
    </location>
</feature>
<evidence type="ECO:0000259" key="12">
    <source>
        <dbReference type="PROSITE" id="PS51746"/>
    </source>
</evidence>
<dbReference type="Gene3D" id="1.20.1740.10">
    <property type="entry name" value="Amino acid/polyamine transporter I"/>
    <property type="match status" value="1"/>
</dbReference>
<evidence type="ECO:0000256" key="10">
    <source>
        <dbReference type="SAM" id="MobiDB-lite"/>
    </source>
</evidence>
<feature type="transmembrane region" description="Helical" evidence="11">
    <location>
        <begin position="192"/>
        <end position="213"/>
    </location>
</feature>
<dbReference type="CDD" id="cd00143">
    <property type="entry name" value="PP2Cc"/>
    <property type="match status" value="1"/>
</dbReference>
<reference evidence="13 14" key="1">
    <citation type="submission" date="2024-02" db="EMBL/GenBank/DDBJ databases">
        <authorList>
            <person name="Chen Y."/>
            <person name="Shah S."/>
            <person name="Dougan E. K."/>
            <person name="Thang M."/>
            <person name="Chan C."/>
        </authorList>
    </citation>
    <scope>NUCLEOTIDE SEQUENCE [LARGE SCALE GENOMIC DNA]</scope>
</reference>
<feature type="transmembrane region" description="Helical" evidence="11">
    <location>
        <begin position="276"/>
        <end position="296"/>
    </location>
</feature>
<accession>A0ABP0J7A3</accession>
<keyword evidence="4" id="KW-0479">Metal-binding</keyword>
<feature type="transmembrane region" description="Helical" evidence="11">
    <location>
        <begin position="76"/>
        <end position="99"/>
    </location>
</feature>
<dbReference type="PANTHER" id="PTHR11827">
    <property type="entry name" value="SOLUTE CARRIER FAMILY 12, CATION COTRANSPORTERS"/>
    <property type="match status" value="1"/>
</dbReference>
<feature type="transmembrane region" description="Helical" evidence="11">
    <location>
        <begin position="384"/>
        <end position="407"/>
    </location>
</feature>
<evidence type="ECO:0000256" key="6">
    <source>
        <dbReference type="ARBA" id="ARBA00022912"/>
    </source>
</evidence>
<feature type="transmembrane region" description="Helical" evidence="11">
    <location>
        <begin position="434"/>
        <end position="458"/>
    </location>
</feature>
<gene>
    <name evidence="13" type="ORF">SCF082_LOCUS10598</name>
</gene>
<proteinExistence type="inferred from homology"/>
<evidence type="ECO:0000256" key="1">
    <source>
        <dbReference type="ARBA" id="ARBA00004141"/>
    </source>
</evidence>
<feature type="region of interest" description="Disordered" evidence="10">
    <location>
        <begin position="537"/>
        <end position="572"/>
    </location>
</feature>
<evidence type="ECO:0000256" key="7">
    <source>
        <dbReference type="ARBA" id="ARBA00022989"/>
    </source>
</evidence>
<evidence type="ECO:0000256" key="8">
    <source>
        <dbReference type="ARBA" id="ARBA00023136"/>
    </source>
</evidence>
<dbReference type="Pfam" id="PF00481">
    <property type="entry name" value="PP2C"/>
    <property type="match status" value="1"/>
</dbReference>
<feature type="transmembrane region" description="Helical" evidence="11">
    <location>
        <begin position="105"/>
        <end position="128"/>
    </location>
</feature>
<feature type="transmembrane region" description="Helical" evidence="11">
    <location>
        <begin position="308"/>
        <end position="331"/>
    </location>
</feature>
<sequence length="854" mass="91395">MATKSDTSTVMMPNEVASHKSSFTDLSDVPAMRGRTTWCTGTPQFLGNEVLTSSDLKQQRTESGLTQNVKKDKKGALTGVFIPTCENMWGVLIFLRFYYIAGQAGIWQTLCAVLLSFTAAFCTTAAMSSIASSGGLVSSGGPYYMISRALGPVIGATIGIMYWLAITMLSVLECLGAIEALAMAAPSVQFPGYRQALGSAAMASLAFAVWGGINIVTKLGMLFALVVVFTLFSFYLGLFMTQPGAGGPDVPGSEYITGLSWDTFQNNWSPHYDEGVHFGSVLSLFYPCFTGILSGANRADVLKDPPRNIRLGTFAAILFSLFLYVSFFLLWGSVATDSYLKGDFVETAHAHEQHRRLSGEGDISEEAGRHIVQTVVWNPFPNSAFIGIIIASLSQSLQCLIVAPRLLQNMAKDRLMPAFRPLEGLSSSGEPVRALLFTYFAAALLVLIGELELVAPLLSMQEATAATAATVGSVEVWTMGSNQGESSAQLLNGYKPHDTAPPKGAAVDAAAGAAESPRGGCGAALGARHLCDALPKAGGSTKAKPTGESEEGPQCENPMATEVRGQDAGPVRSAVPKVKHGCSVALVSQAVEPNFQYRPYMEDKYSIIDPFMEGELPNETWGFFAVYDGHGGAAAAEFCEAELHKVLASELRTALRAEKPRRPSSPVRDEVVAEALTRTFQKADEQLRSVGAWRFGCTATVCLVRRLPQSLRIHVANVGDSRAVSIDGSAGTQRLSMDHRPSDPAEARRVREEGGFVTMGRVAGELAISRALGDLLLKSSGLSCRPSVRAHDAKRDLALVVASDGLWDFVEEKDVGKVVTESSRNGLEHVAHRLVQEAQRSGSMDNISCLAIFL</sequence>
<keyword evidence="14" id="KW-1185">Reference proteome</keyword>
<comment type="subcellular location">
    <subcellularLocation>
        <location evidence="1">Membrane</location>
        <topology evidence="1">Multi-pass membrane protein</topology>
    </subcellularLocation>
    <subcellularLocation>
        <location evidence="2">Membrane</location>
        <topology evidence="2">Peripheral membrane protein</topology>
    </subcellularLocation>
</comment>
<dbReference type="Gene3D" id="3.60.40.10">
    <property type="entry name" value="PPM-type phosphatase domain"/>
    <property type="match status" value="1"/>
</dbReference>
<dbReference type="SUPFAM" id="SSF81606">
    <property type="entry name" value="PP2C-like"/>
    <property type="match status" value="1"/>
</dbReference>
<keyword evidence="6 9" id="KW-0904">Protein phosphatase</keyword>
<dbReference type="PROSITE" id="PS01032">
    <property type="entry name" value="PPM_1"/>
    <property type="match status" value="1"/>
</dbReference>
<evidence type="ECO:0000256" key="4">
    <source>
        <dbReference type="ARBA" id="ARBA00022723"/>
    </source>
</evidence>
<evidence type="ECO:0000256" key="2">
    <source>
        <dbReference type="ARBA" id="ARBA00004170"/>
    </source>
</evidence>
<evidence type="ECO:0000313" key="13">
    <source>
        <dbReference type="EMBL" id="CAK9010273.1"/>
    </source>
</evidence>
<dbReference type="PROSITE" id="PS51746">
    <property type="entry name" value="PPM_2"/>
    <property type="match status" value="1"/>
</dbReference>
<keyword evidence="5 9" id="KW-0378">Hydrolase</keyword>
<dbReference type="InterPro" id="IPR004842">
    <property type="entry name" value="SLC12A_fam"/>
</dbReference>
<evidence type="ECO:0000313" key="14">
    <source>
        <dbReference type="Proteomes" id="UP001642464"/>
    </source>
</evidence>
<dbReference type="Pfam" id="PF00324">
    <property type="entry name" value="AA_permease"/>
    <property type="match status" value="1"/>
</dbReference>
<name>A0ABP0J7A3_9DINO</name>
<evidence type="ECO:0000256" key="3">
    <source>
        <dbReference type="ARBA" id="ARBA00022692"/>
    </source>
</evidence>
<dbReference type="Proteomes" id="UP001642464">
    <property type="component" value="Unassembled WGS sequence"/>
</dbReference>
<feature type="domain" description="PPM-type phosphatase" evidence="12">
    <location>
        <begin position="587"/>
        <end position="854"/>
    </location>
</feature>
<comment type="similarity">
    <text evidence="9">Belongs to the PP2C family.</text>
</comment>
<comment type="caution">
    <text evidence="13">The sequence shown here is derived from an EMBL/GenBank/DDBJ whole genome shotgun (WGS) entry which is preliminary data.</text>
</comment>
<keyword evidence="8 11" id="KW-0472">Membrane</keyword>
<evidence type="ECO:0000256" key="5">
    <source>
        <dbReference type="ARBA" id="ARBA00022801"/>
    </source>
</evidence>
<keyword evidence="3 11" id="KW-0812">Transmembrane</keyword>
<dbReference type="InterPro" id="IPR036457">
    <property type="entry name" value="PPM-type-like_dom_sf"/>
</dbReference>
<evidence type="ECO:0000256" key="9">
    <source>
        <dbReference type="RuleBase" id="RU003465"/>
    </source>
</evidence>
<dbReference type="InterPro" id="IPR000222">
    <property type="entry name" value="PP2C_BS"/>
</dbReference>
<dbReference type="InterPro" id="IPR001932">
    <property type="entry name" value="PPM-type_phosphatase-like_dom"/>
</dbReference>
<dbReference type="EMBL" id="CAXAMM010006224">
    <property type="protein sequence ID" value="CAK9010273.1"/>
    <property type="molecule type" value="Genomic_DNA"/>
</dbReference>
<keyword evidence="7 11" id="KW-1133">Transmembrane helix</keyword>
<dbReference type="SMART" id="SM00332">
    <property type="entry name" value="PP2Cc"/>
    <property type="match status" value="1"/>
</dbReference>
<feature type="transmembrane region" description="Helical" evidence="11">
    <location>
        <begin position="220"/>
        <end position="240"/>
    </location>
</feature>